<keyword evidence="1" id="KW-0472">Membrane</keyword>
<name>A0ABU7RCX3_9BACT</name>
<proteinExistence type="predicted"/>
<comment type="caution">
    <text evidence="2">The sequence shown here is derived from an EMBL/GenBank/DDBJ whole genome shotgun (WGS) entry which is preliminary data.</text>
</comment>
<evidence type="ECO:0000256" key="1">
    <source>
        <dbReference type="SAM" id="Phobius"/>
    </source>
</evidence>
<protein>
    <submittedName>
        <fullName evidence="2">DUF6580 family putative transport protein</fullName>
    </submittedName>
</protein>
<organism evidence="2 3">
    <name type="scientific">Niabella digestorum</name>
    <dbReference type="NCBI Taxonomy" id="3117701"/>
    <lineage>
        <taxon>Bacteria</taxon>
        <taxon>Pseudomonadati</taxon>
        <taxon>Bacteroidota</taxon>
        <taxon>Chitinophagia</taxon>
        <taxon>Chitinophagales</taxon>
        <taxon>Chitinophagaceae</taxon>
        <taxon>Niabella</taxon>
    </lineage>
</organism>
<evidence type="ECO:0000313" key="2">
    <source>
        <dbReference type="EMBL" id="MEE6185826.1"/>
    </source>
</evidence>
<dbReference type="Pfam" id="PF20221">
    <property type="entry name" value="DUF6580"/>
    <property type="match status" value="1"/>
</dbReference>
<accession>A0ABU7RCX3</accession>
<dbReference type="EMBL" id="JAZGLY010000001">
    <property type="protein sequence ID" value="MEE6185826.1"/>
    <property type="molecule type" value="Genomic_DNA"/>
</dbReference>
<sequence>MNKISMRTRIIVVMIVLAALSRLLPHPYNFSPLVAMALFGGAMFQNKWQAYLVPIAAYLVSDIALQMTGKMGIYSFSQPFVLISQAFVYVSMLLVTLLGTSLHQPKTVKILGYSLTGSTIFWVLSNFGVWFGNHFAAGTILYEPGLTLGTTYLRALPFYNTMSSELFLNAYLGDLFYAALLFGVFALIQKKYPQLSYSRI</sequence>
<dbReference type="RefSeq" id="WP_330973234.1">
    <property type="nucleotide sequence ID" value="NZ_JAZGLY010000001.1"/>
</dbReference>
<reference evidence="2 3" key="1">
    <citation type="submission" date="2024-01" db="EMBL/GenBank/DDBJ databases">
        <title>Niabella digestum sp. nov., isolated from waste digestion system.</title>
        <authorList>
            <person name="Zhang L."/>
        </authorList>
    </citation>
    <scope>NUCLEOTIDE SEQUENCE [LARGE SCALE GENOMIC DNA]</scope>
    <source>
        <strain evidence="2 3">A18</strain>
    </source>
</reference>
<evidence type="ECO:0000313" key="3">
    <source>
        <dbReference type="Proteomes" id="UP001357452"/>
    </source>
</evidence>
<keyword evidence="1" id="KW-1133">Transmembrane helix</keyword>
<feature type="transmembrane region" description="Helical" evidence="1">
    <location>
        <begin position="80"/>
        <end position="98"/>
    </location>
</feature>
<dbReference type="InterPro" id="IPR046487">
    <property type="entry name" value="DUF6580"/>
</dbReference>
<keyword evidence="3" id="KW-1185">Reference proteome</keyword>
<gene>
    <name evidence="2" type="ORF">V2H41_00935</name>
</gene>
<feature type="transmembrane region" description="Helical" evidence="1">
    <location>
        <begin position="166"/>
        <end position="188"/>
    </location>
</feature>
<dbReference type="Proteomes" id="UP001357452">
    <property type="component" value="Unassembled WGS sequence"/>
</dbReference>
<keyword evidence="1" id="KW-0812">Transmembrane</keyword>
<feature type="transmembrane region" description="Helical" evidence="1">
    <location>
        <begin position="110"/>
        <end position="131"/>
    </location>
</feature>